<dbReference type="InterPro" id="IPR033906">
    <property type="entry name" value="Lipase_N"/>
</dbReference>
<name>A0A803KBU7_XENTR</name>
<dbReference type="InterPro" id="IPR036392">
    <property type="entry name" value="PLAT/LH2_dom_sf"/>
</dbReference>
<evidence type="ECO:0000256" key="5">
    <source>
        <dbReference type="ARBA" id="ARBA00013279"/>
    </source>
</evidence>
<dbReference type="AlphaFoldDB" id="A0A803KBU7"/>
<dbReference type="Pfam" id="PF00151">
    <property type="entry name" value="Lipase"/>
    <property type="match status" value="1"/>
</dbReference>
<gene>
    <name evidence="17" type="primary">pnliprp1</name>
</gene>
<keyword evidence="8 15" id="KW-0442">Lipid degradation</keyword>
<feature type="domain" description="Lipase" evidence="16">
    <location>
        <begin position="20"/>
        <end position="350"/>
    </location>
</feature>
<keyword evidence="10" id="KW-0472">Membrane</keyword>
<dbReference type="PRINTS" id="PR00821">
    <property type="entry name" value="TAGLIPASE"/>
</dbReference>
<evidence type="ECO:0000259" key="16">
    <source>
        <dbReference type="Pfam" id="PF00151"/>
    </source>
</evidence>
<evidence type="ECO:0000256" key="3">
    <source>
        <dbReference type="ARBA" id="ARBA00005189"/>
    </source>
</evidence>
<dbReference type="GO" id="GO:0004806">
    <property type="term" value="F:triacylglycerol lipase activity"/>
    <property type="evidence" value="ECO:0007669"/>
    <property type="project" value="UniProtKB-EC"/>
</dbReference>
<evidence type="ECO:0000256" key="13">
    <source>
        <dbReference type="ARBA" id="ARBA00023369"/>
    </source>
</evidence>
<dbReference type="Gene3D" id="3.40.50.1820">
    <property type="entry name" value="alpha/beta hydrolase"/>
    <property type="match status" value="1"/>
</dbReference>
<dbReference type="SUPFAM" id="SSF49723">
    <property type="entry name" value="Lipase/lipooxygenase domain (PLAT/LH2 domain)"/>
    <property type="match status" value="1"/>
</dbReference>
<reference evidence="17" key="2">
    <citation type="submission" date="2021-03" db="UniProtKB">
        <authorList>
            <consortium name="Ensembl"/>
        </authorList>
    </citation>
    <scope>IDENTIFICATION</scope>
</reference>
<evidence type="ECO:0000256" key="14">
    <source>
        <dbReference type="RuleBase" id="RU004262"/>
    </source>
</evidence>
<evidence type="ECO:0000256" key="7">
    <source>
        <dbReference type="ARBA" id="ARBA00022801"/>
    </source>
</evidence>
<feature type="chain" id="PRO_5031599057" description="Triacylglycerol lipase" evidence="15">
    <location>
        <begin position="18"/>
        <end position="596"/>
    </location>
</feature>
<keyword evidence="12" id="KW-0325">Glycoprotein</keyword>
<evidence type="ECO:0000256" key="8">
    <source>
        <dbReference type="ARBA" id="ARBA00022963"/>
    </source>
</evidence>
<comment type="pathway">
    <text evidence="3">Lipid metabolism.</text>
</comment>
<dbReference type="InterPro" id="IPR029058">
    <property type="entry name" value="AB_hydrolase_fold"/>
</dbReference>
<proteinExistence type="inferred from homology"/>
<organism evidence="17">
    <name type="scientific">Xenopus tropicalis</name>
    <name type="common">Western clawed frog</name>
    <name type="synonym">Silurana tropicalis</name>
    <dbReference type="NCBI Taxonomy" id="8364"/>
    <lineage>
        <taxon>Eukaryota</taxon>
        <taxon>Metazoa</taxon>
        <taxon>Chordata</taxon>
        <taxon>Craniata</taxon>
        <taxon>Vertebrata</taxon>
        <taxon>Euteleostomi</taxon>
        <taxon>Amphibia</taxon>
        <taxon>Batrachia</taxon>
        <taxon>Anura</taxon>
        <taxon>Pipoidea</taxon>
        <taxon>Pipidae</taxon>
        <taxon>Xenopodinae</taxon>
        <taxon>Xenopus</taxon>
        <taxon>Silurana</taxon>
    </lineage>
</organism>
<dbReference type="FunFam" id="3.40.50.1820:FF:000033">
    <property type="entry name" value="Pancreatic triacylglycerol lipase"/>
    <property type="match status" value="1"/>
</dbReference>
<evidence type="ECO:0000256" key="6">
    <source>
        <dbReference type="ARBA" id="ARBA00022525"/>
    </source>
</evidence>
<keyword evidence="6 15" id="KW-0964">Secreted</keyword>
<dbReference type="SUPFAM" id="SSF53474">
    <property type="entry name" value="alpha/beta-Hydrolases"/>
    <property type="match status" value="1"/>
</dbReference>
<reference evidence="17" key="1">
    <citation type="journal article" date="2010" name="Science">
        <title>The genome of the Western clawed frog Xenopus tropicalis.</title>
        <authorList>
            <person name="Hellsten U."/>
            <person name="Harland R.M."/>
            <person name="Gilchrist M.J."/>
            <person name="Hendrix D."/>
            <person name="Jurka J."/>
            <person name="Kapitonov V."/>
            <person name="Ovcharenko I."/>
            <person name="Putnam N.H."/>
            <person name="Shu S."/>
            <person name="Taher L."/>
            <person name="Blitz I.L."/>
            <person name="Blumberg B."/>
            <person name="Dichmann D.S."/>
            <person name="Dubchak I."/>
            <person name="Amaya E."/>
            <person name="Detter J.C."/>
            <person name="Fletcher R."/>
            <person name="Gerhard D.S."/>
            <person name="Goodstein D."/>
            <person name="Graves T."/>
            <person name="Grigoriev I.V."/>
            <person name="Grimwood J."/>
            <person name="Kawashima T."/>
            <person name="Lindquist E."/>
            <person name="Lucas S.M."/>
            <person name="Mead P.E."/>
            <person name="Mitros T."/>
            <person name="Ogino H."/>
            <person name="Ohta Y."/>
            <person name="Poliakov A.V."/>
            <person name="Pollet N."/>
            <person name="Robert J."/>
            <person name="Salamov A."/>
            <person name="Sater A.K."/>
            <person name="Schmutz J."/>
            <person name="Terry A."/>
            <person name="Vize P.D."/>
            <person name="Warren W.C."/>
            <person name="Wells D."/>
            <person name="Wills A."/>
            <person name="Wilson R.K."/>
            <person name="Zimmerman L.B."/>
            <person name="Zorn A.M."/>
            <person name="Grainger R."/>
            <person name="Grammer T."/>
            <person name="Khokha M.K."/>
            <person name="Richardson P.M."/>
            <person name="Rokhsar D.S."/>
        </authorList>
    </citation>
    <scope>NUCLEOTIDE SEQUENCE [LARGE SCALE GENOMIC DNA]</scope>
    <source>
        <strain evidence="17">Nigerian</strain>
    </source>
</reference>
<evidence type="ECO:0000256" key="12">
    <source>
        <dbReference type="ARBA" id="ARBA00023180"/>
    </source>
</evidence>
<dbReference type="Bgee" id="ENSXETG00000032682">
    <property type="expression patterns" value="Expressed in egg cell and 5 other cell types or tissues"/>
</dbReference>
<comment type="subcellular location">
    <subcellularLocation>
        <location evidence="1">Endomembrane system</location>
        <topology evidence="1">Peripheral membrane protein</topology>
    </subcellularLocation>
    <subcellularLocation>
        <location evidence="2 15">Secreted</location>
    </subcellularLocation>
</comment>
<feature type="signal peptide" evidence="15">
    <location>
        <begin position="1"/>
        <end position="17"/>
    </location>
</feature>
<dbReference type="InterPro" id="IPR013818">
    <property type="entry name" value="Lipase"/>
</dbReference>
<dbReference type="PRINTS" id="PR00823">
    <property type="entry name" value="PANCLIPASE"/>
</dbReference>
<dbReference type="GO" id="GO:0012505">
    <property type="term" value="C:endomembrane system"/>
    <property type="evidence" value="ECO:0007669"/>
    <property type="project" value="UniProtKB-SubCell"/>
</dbReference>
<evidence type="ECO:0000256" key="11">
    <source>
        <dbReference type="ARBA" id="ARBA00023157"/>
    </source>
</evidence>
<evidence type="ECO:0000256" key="4">
    <source>
        <dbReference type="ARBA" id="ARBA00010701"/>
    </source>
</evidence>
<evidence type="ECO:0000256" key="9">
    <source>
        <dbReference type="ARBA" id="ARBA00023098"/>
    </source>
</evidence>
<dbReference type="PANTHER" id="PTHR11610:SF165">
    <property type="entry name" value="PANCREATIC LIPASE-RELATED PROTEIN 2"/>
    <property type="match status" value="1"/>
</dbReference>
<dbReference type="GO" id="GO:0016042">
    <property type="term" value="P:lipid catabolic process"/>
    <property type="evidence" value="ECO:0007669"/>
    <property type="project" value="UniProtKB-KW"/>
</dbReference>
<dbReference type="CDD" id="cd00707">
    <property type="entry name" value="Pancreat_lipase_like"/>
    <property type="match status" value="1"/>
</dbReference>
<keyword evidence="11 15" id="KW-1015">Disulfide bond</keyword>
<evidence type="ECO:0000256" key="15">
    <source>
        <dbReference type="RuleBase" id="RU362046"/>
    </source>
</evidence>
<evidence type="ECO:0000256" key="2">
    <source>
        <dbReference type="ARBA" id="ARBA00004613"/>
    </source>
</evidence>
<evidence type="ECO:0000313" key="17">
    <source>
        <dbReference type="Ensembl" id="ENSXETP00000117729"/>
    </source>
</evidence>
<protein>
    <recommendedName>
        <fullName evidence="5 15">Triacylglycerol lipase</fullName>
        <ecNumber evidence="5 15">3.1.1.3</ecNumber>
    </recommendedName>
    <alternativeName>
        <fullName evidence="15">Pancreatic lipase</fullName>
    </alternativeName>
</protein>
<evidence type="ECO:0000256" key="1">
    <source>
        <dbReference type="ARBA" id="ARBA00004184"/>
    </source>
</evidence>
<dbReference type="InParanoid" id="A0A803KBU7"/>
<dbReference type="Gene3D" id="2.60.60.20">
    <property type="entry name" value="PLAT/LH2 domain"/>
    <property type="match status" value="1"/>
</dbReference>
<comment type="similarity">
    <text evidence="4 14">Belongs to the AB hydrolase superfamily. Lipase family.</text>
</comment>
<dbReference type="PANTHER" id="PTHR11610">
    <property type="entry name" value="LIPASE"/>
    <property type="match status" value="1"/>
</dbReference>
<sequence>MFYVLGLISFLLPSVQGLEEICYEEVGCFPVGFPWAGTRERPEGGLPWSPKMVNTRFLLFTRDNADHFQEINSSTISDSYFQTTRKTRFIIHGFIDVGTEGWVPDMCNAMLSVEDINCLSTDWSDGSHTDYVQAANNVRVVGAEVADLVKTLRDDLGYSPSLVHVIGHSLGAHAAGEAGKRMPGIGRITGLDPAQPYFQDTPEEVRLDPSDATLVDVIHTDSAPFIPSLGLGTGQLSGHLDFFPNGGIQMPGCKQKEEYNISDIFIAFQGKHDDLVCNHLRSYRYYMESITTPSGFTGFPAASYESFSSGAGFPCPANECPVMGHYADLYSGATPSSQTYYLNTGDSPPFARWRYKVTVHISVPVSVLGSVWLSLLGLNGKTKMHDIYSGRIQPKQTHTAFIDAETKVGPLVSAHFIWSSRNEAQAKSVTVEFGGDGTRWSVAGGSSSSCSDVRKEGEFAMETLGALQTSLHGGALLRGRWGYYPCPRKRLTLVTFWSLEKTLITSRYVPLLISIVLVKRYGNLIIVIIKGKFVLGRRSSVIRQFPHPISNPIGKRVSSFTASLIRQRGAGRWRCARWAYGGDVGATPAHWGDCTD</sequence>
<dbReference type="InterPro" id="IPR000734">
    <property type="entry name" value="TAG_lipase"/>
</dbReference>
<dbReference type="GO" id="GO:0005576">
    <property type="term" value="C:extracellular region"/>
    <property type="evidence" value="ECO:0007669"/>
    <property type="project" value="UniProtKB-SubCell"/>
</dbReference>
<keyword evidence="7" id="KW-0378">Hydrolase</keyword>
<dbReference type="InterPro" id="IPR002331">
    <property type="entry name" value="Lipase_panc"/>
</dbReference>
<evidence type="ECO:0000256" key="10">
    <source>
        <dbReference type="ARBA" id="ARBA00023136"/>
    </source>
</evidence>
<comment type="catalytic activity">
    <reaction evidence="13">
        <text>a triacylglycerol + H2O = a diacylglycerol + a fatty acid + H(+)</text>
        <dbReference type="Rhea" id="RHEA:12044"/>
        <dbReference type="ChEBI" id="CHEBI:15377"/>
        <dbReference type="ChEBI" id="CHEBI:15378"/>
        <dbReference type="ChEBI" id="CHEBI:17855"/>
        <dbReference type="ChEBI" id="CHEBI:18035"/>
        <dbReference type="ChEBI" id="CHEBI:28868"/>
        <dbReference type="EC" id="3.1.1.3"/>
    </reaction>
    <physiologicalReaction direction="left-to-right" evidence="13">
        <dbReference type="Rhea" id="RHEA:12045"/>
    </physiologicalReaction>
</comment>
<dbReference type="Ensembl" id="ENSXETT00000108791">
    <property type="protein sequence ID" value="ENSXETP00000117729"/>
    <property type="gene ID" value="ENSXETG00000032682"/>
</dbReference>
<dbReference type="EC" id="3.1.1.3" evidence="5 15"/>
<keyword evidence="15" id="KW-0732">Signal</keyword>
<accession>A0A803KBU7</accession>
<dbReference type="GeneTree" id="ENSGT00940000155139"/>
<keyword evidence="9 15" id="KW-0443">Lipid metabolism</keyword>